<sequence length="338" mass="36968">MGLVPRMSAQQGSKGAALPQATLPRATLRDRFVAWWEGYDLAALLSRRPHPDEDEAGAGGVPGGKQSAQSAADRRVLNRSGKPLWTATRVQVAEKIWGDGYATPGGNDHIPTLVKPLGLNPAMSVLDLAAGLGGSTRSMASQFGAWVTGLESNPVLAEAGMFRSHKAGMARQAPIQPYDPETFSWPKRVDAVFAKEGFYTVRNKDGLLDAVEAALKPRGHFLFTDYVLDKAKAGGPVFKGWLDHEPVEPHPWTVDQYAQGLQQRNLDIRITEDISDLHRGLILSAIQGLVTHLEQHSMDHETKVAVVEEVELWARRVAVLDAGIRLYRFYVLKPADIS</sequence>
<dbReference type="Pfam" id="PF13489">
    <property type="entry name" value="Methyltransf_23"/>
    <property type="match status" value="1"/>
</dbReference>
<keyword evidence="2 6" id="KW-0489">Methyltransferase</keyword>
<evidence type="ECO:0000313" key="7">
    <source>
        <dbReference type="Proteomes" id="UP000315751"/>
    </source>
</evidence>
<evidence type="ECO:0000256" key="4">
    <source>
        <dbReference type="ARBA" id="ARBA00025707"/>
    </source>
</evidence>
<dbReference type="CDD" id="cd02440">
    <property type="entry name" value="AdoMet_MTases"/>
    <property type="match status" value="1"/>
</dbReference>
<evidence type="ECO:0000256" key="3">
    <source>
        <dbReference type="ARBA" id="ARBA00022679"/>
    </source>
</evidence>
<evidence type="ECO:0000256" key="5">
    <source>
        <dbReference type="SAM" id="MobiDB-lite"/>
    </source>
</evidence>
<comment type="pathway">
    <text evidence="1">Lipid metabolism.</text>
</comment>
<dbReference type="EMBL" id="VITR01000002">
    <property type="protein sequence ID" value="TWB45162.1"/>
    <property type="molecule type" value="Genomic_DNA"/>
</dbReference>
<evidence type="ECO:0000256" key="2">
    <source>
        <dbReference type="ARBA" id="ARBA00022603"/>
    </source>
</evidence>
<protein>
    <submittedName>
        <fullName evidence="6">Methyltransferase family protein</fullName>
    </submittedName>
</protein>
<comment type="pathway">
    <text evidence="4">Phospholipid metabolism.</text>
</comment>
<evidence type="ECO:0000256" key="1">
    <source>
        <dbReference type="ARBA" id="ARBA00005189"/>
    </source>
</evidence>
<comment type="caution">
    <text evidence="6">The sequence shown here is derived from an EMBL/GenBank/DDBJ whole genome shotgun (WGS) entry which is preliminary data.</text>
</comment>
<reference evidence="6 7" key="1">
    <citation type="submission" date="2019-06" db="EMBL/GenBank/DDBJ databases">
        <title>Genomic Encyclopedia of Type Strains, Phase IV (KMG-V): Genome sequencing to study the core and pangenomes of soil and plant-associated prokaryotes.</title>
        <authorList>
            <person name="Whitman W."/>
        </authorList>
    </citation>
    <scope>NUCLEOTIDE SEQUENCE [LARGE SCALE GENOMIC DNA]</scope>
    <source>
        <strain evidence="6 7">BR 11622</strain>
    </source>
</reference>
<name>A0A560HFG8_9PROT</name>
<dbReference type="AlphaFoldDB" id="A0A560HFG8"/>
<dbReference type="GO" id="GO:0008168">
    <property type="term" value="F:methyltransferase activity"/>
    <property type="evidence" value="ECO:0007669"/>
    <property type="project" value="UniProtKB-KW"/>
</dbReference>
<organism evidence="6 7">
    <name type="scientific">Nitrospirillum amazonense</name>
    <dbReference type="NCBI Taxonomy" id="28077"/>
    <lineage>
        <taxon>Bacteria</taxon>
        <taxon>Pseudomonadati</taxon>
        <taxon>Pseudomonadota</taxon>
        <taxon>Alphaproteobacteria</taxon>
        <taxon>Rhodospirillales</taxon>
        <taxon>Azospirillaceae</taxon>
        <taxon>Nitrospirillum</taxon>
    </lineage>
</organism>
<dbReference type="Proteomes" id="UP000315751">
    <property type="component" value="Unassembled WGS sequence"/>
</dbReference>
<accession>A0A560HFG8</accession>
<feature type="region of interest" description="Disordered" evidence="5">
    <location>
        <begin position="50"/>
        <end position="78"/>
    </location>
</feature>
<dbReference type="PANTHER" id="PTHR44307:SF2">
    <property type="entry name" value="PHOSPHOETHANOLAMINE METHYLTRANSFERASE ISOFORM X1"/>
    <property type="match status" value="1"/>
</dbReference>
<dbReference type="PANTHER" id="PTHR44307">
    <property type="entry name" value="PHOSPHOETHANOLAMINE METHYLTRANSFERASE"/>
    <property type="match status" value="1"/>
</dbReference>
<dbReference type="InterPro" id="IPR029063">
    <property type="entry name" value="SAM-dependent_MTases_sf"/>
</dbReference>
<gene>
    <name evidence="6" type="ORF">FBZ90_102114</name>
</gene>
<dbReference type="Gene3D" id="3.40.50.150">
    <property type="entry name" value="Vaccinia Virus protein VP39"/>
    <property type="match status" value="1"/>
</dbReference>
<proteinExistence type="predicted"/>
<evidence type="ECO:0000313" key="6">
    <source>
        <dbReference type="EMBL" id="TWB45162.1"/>
    </source>
</evidence>
<dbReference type="SUPFAM" id="SSF53335">
    <property type="entry name" value="S-adenosyl-L-methionine-dependent methyltransferases"/>
    <property type="match status" value="1"/>
</dbReference>
<dbReference type="GO" id="GO:0032259">
    <property type="term" value="P:methylation"/>
    <property type="evidence" value="ECO:0007669"/>
    <property type="project" value="UniProtKB-KW"/>
</dbReference>
<keyword evidence="3 6" id="KW-0808">Transferase</keyword>
<keyword evidence="7" id="KW-1185">Reference proteome</keyword>